<evidence type="ECO:0000256" key="10">
    <source>
        <dbReference type="ARBA" id="ARBA00023098"/>
    </source>
</evidence>
<dbReference type="InterPro" id="IPR017953">
    <property type="entry name" value="Carbohydrate_kinase_pred_CS"/>
</dbReference>
<evidence type="ECO:0000259" key="15">
    <source>
        <dbReference type="PROSITE" id="PS51383"/>
    </source>
</evidence>
<keyword evidence="13" id="KW-0963">Cytoplasm</keyword>
<reference evidence="16 17" key="1">
    <citation type="submission" date="2010-07" db="EMBL/GenBank/DDBJ databases">
        <authorList>
            <person name="Muzny D."/>
            <person name="Qin X."/>
            <person name="Deng J."/>
            <person name="Jiang H."/>
            <person name="Liu Y."/>
            <person name="Qu J."/>
            <person name="Song X.-Z."/>
            <person name="Zhang L."/>
            <person name="Thornton R."/>
            <person name="Coyle M."/>
            <person name="Francisco L."/>
            <person name="Jackson L."/>
            <person name="Javaid M."/>
            <person name="Korchina V."/>
            <person name="Kovar C."/>
            <person name="Mata R."/>
            <person name="Mathew T."/>
            <person name="Ngo R."/>
            <person name="Nguyen L."/>
            <person name="Nguyen N."/>
            <person name="Okwuonu G."/>
            <person name="Ongeri F."/>
            <person name="Pham C."/>
            <person name="Simmons D."/>
            <person name="Wilczek-Boney K."/>
            <person name="Hale W."/>
            <person name="Jakkamsetti A."/>
            <person name="Pham P."/>
            <person name="Ruth R."/>
            <person name="San Lucas F."/>
            <person name="Warren J."/>
            <person name="Zhang J."/>
            <person name="Zhao Z."/>
            <person name="Zhou C."/>
            <person name="Zhu D."/>
            <person name="Lee S."/>
            <person name="Bess C."/>
            <person name="Blankenburg K."/>
            <person name="Forbes L."/>
            <person name="Fu Q."/>
            <person name="Gubbala S."/>
            <person name="Hirani K."/>
            <person name="Jayaseelan J.C."/>
            <person name="Lara F."/>
            <person name="Munidasa M."/>
            <person name="Palculict T."/>
            <person name="Patil S."/>
            <person name="Pu L.-L."/>
            <person name="Saada N."/>
            <person name="Tang L."/>
            <person name="Weissenberger G."/>
            <person name="Zhu Y."/>
            <person name="Hemphill L."/>
            <person name="Shang Y."/>
            <person name="Youmans B."/>
            <person name="Ayvaz T."/>
            <person name="Ross M."/>
            <person name="Santibanez J."/>
            <person name="Aqrawi P."/>
            <person name="Gross S."/>
            <person name="Joshi V."/>
            <person name="Fowler G."/>
            <person name="Nazareth L."/>
            <person name="Reid J."/>
            <person name="Worley K."/>
            <person name="Petrosino J."/>
            <person name="Highlander S."/>
            <person name="Gibbs R."/>
        </authorList>
    </citation>
    <scope>NUCLEOTIDE SEQUENCE [LARGE SCALE GENOMIC DNA]</scope>
    <source>
        <strain evidence="16 17">ATCC BAA-1640</strain>
    </source>
</reference>
<feature type="binding site" evidence="14">
    <location>
        <begin position="292"/>
        <end position="296"/>
    </location>
    <ligand>
        <name>AMP</name>
        <dbReference type="ChEBI" id="CHEBI:456215"/>
    </ligand>
</feature>
<keyword evidence="6 14" id="KW-0067">ATP-binding</keyword>
<dbReference type="AlphaFoldDB" id="E0NIP0"/>
<dbReference type="NCBIfam" id="TIGR00556">
    <property type="entry name" value="pantethn_trn"/>
    <property type="match status" value="1"/>
</dbReference>
<organism evidence="16 17">
    <name type="scientific">Peptoniphilus duerdenii ATCC BAA-1640</name>
    <dbReference type="NCBI Taxonomy" id="862517"/>
    <lineage>
        <taxon>Bacteria</taxon>
        <taxon>Bacillati</taxon>
        <taxon>Bacillota</taxon>
        <taxon>Tissierellia</taxon>
        <taxon>Tissierellales</taxon>
        <taxon>Peptoniphilaceae</taxon>
        <taxon>Peptoniphilus</taxon>
    </lineage>
</organism>
<dbReference type="CDD" id="cd01171">
    <property type="entry name" value="YXKO-related"/>
    <property type="match status" value="1"/>
</dbReference>
<keyword evidence="7 13" id="KW-0460">Magnesium</keyword>
<comment type="function">
    <text evidence="13">Transfers the 4'-phosphopantetheine moiety from coenzyme A to a Ser of acyl-carrier-protein.</text>
</comment>
<dbReference type="PANTHER" id="PTHR12592">
    <property type="entry name" value="ATP-DEPENDENT (S)-NAD(P)H-HYDRATE DEHYDRATASE FAMILY MEMBER"/>
    <property type="match status" value="1"/>
</dbReference>
<dbReference type="RefSeq" id="WP_008900865.1">
    <property type="nucleotide sequence ID" value="NZ_GL397071.1"/>
</dbReference>
<dbReference type="SUPFAM" id="SSF56214">
    <property type="entry name" value="4'-phosphopantetheinyl transferase"/>
    <property type="match status" value="1"/>
</dbReference>
<feature type="binding site" evidence="14">
    <location>
        <position position="255"/>
    </location>
    <ligand>
        <name>(6S)-NADPHX</name>
        <dbReference type="ChEBI" id="CHEBI:64076"/>
    </ligand>
</feature>
<comment type="function">
    <text evidence="14">Catalyzes the dehydration of the S-form of NAD(P)HX at the expense of ADP, which is converted to AMP. Together with NAD(P)HX epimerase, which catalyzes the epimerization of the S- and R-forms, the enzyme allows the repair of both epimers of NAD(P)HX, a damaged form of NAD(P)H that is a result of enzymatic or heat-dependent hydration.</text>
</comment>
<accession>E0NIP0</accession>
<feature type="binding site" evidence="14">
    <location>
        <position position="321"/>
    </location>
    <ligand>
        <name>(6S)-NADPHX</name>
        <dbReference type="ChEBI" id="CHEBI:64076"/>
    </ligand>
</feature>
<keyword evidence="11 13" id="KW-0275">Fatty acid biosynthesis</keyword>
<comment type="catalytic activity">
    <reaction evidence="14">
        <text>(6S)-NADHX + ADP = AMP + phosphate + NADH + H(+)</text>
        <dbReference type="Rhea" id="RHEA:32223"/>
        <dbReference type="ChEBI" id="CHEBI:15378"/>
        <dbReference type="ChEBI" id="CHEBI:43474"/>
        <dbReference type="ChEBI" id="CHEBI:57945"/>
        <dbReference type="ChEBI" id="CHEBI:64074"/>
        <dbReference type="ChEBI" id="CHEBI:456215"/>
        <dbReference type="ChEBI" id="CHEBI:456216"/>
        <dbReference type="EC" id="4.2.1.136"/>
    </reaction>
</comment>
<dbReference type="EC" id="4.2.1.136" evidence="14"/>
<feature type="binding site" evidence="14">
    <location>
        <position position="210"/>
    </location>
    <ligand>
        <name>(6S)-NADPHX</name>
        <dbReference type="ChEBI" id="CHEBI:64076"/>
    </ligand>
</feature>
<evidence type="ECO:0000313" key="17">
    <source>
        <dbReference type="Proteomes" id="UP000003280"/>
    </source>
</evidence>
<keyword evidence="5 13" id="KW-0276">Fatty acid metabolism</keyword>
<evidence type="ECO:0000313" key="16">
    <source>
        <dbReference type="EMBL" id="EFM26335.1"/>
    </source>
</evidence>
<dbReference type="PROSITE" id="PS01050">
    <property type="entry name" value="YJEF_C_2"/>
    <property type="match status" value="1"/>
</dbReference>
<evidence type="ECO:0000256" key="12">
    <source>
        <dbReference type="ARBA" id="ARBA00023239"/>
    </source>
</evidence>
<dbReference type="Pfam" id="PF01648">
    <property type="entry name" value="ACPS"/>
    <property type="match status" value="1"/>
</dbReference>
<keyword evidence="1 13" id="KW-0444">Lipid biosynthesis</keyword>
<evidence type="ECO:0000256" key="6">
    <source>
        <dbReference type="ARBA" id="ARBA00022840"/>
    </source>
</evidence>
<dbReference type="InterPro" id="IPR037143">
    <property type="entry name" value="4-PPantetheinyl_Trfase_dom_sf"/>
</dbReference>
<dbReference type="GO" id="GO:0005737">
    <property type="term" value="C:cytoplasm"/>
    <property type="evidence" value="ECO:0007669"/>
    <property type="project" value="UniProtKB-SubCell"/>
</dbReference>
<keyword evidence="12 14" id="KW-0456">Lyase</keyword>
<dbReference type="GO" id="GO:0110051">
    <property type="term" value="P:metabolite repair"/>
    <property type="evidence" value="ECO:0007669"/>
    <property type="project" value="TreeGrafter"/>
</dbReference>
<dbReference type="PROSITE" id="PS51383">
    <property type="entry name" value="YJEF_C_3"/>
    <property type="match status" value="1"/>
</dbReference>
<name>E0NIP0_9FIRM</name>
<evidence type="ECO:0000256" key="13">
    <source>
        <dbReference type="HAMAP-Rule" id="MF_00101"/>
    </source>
</evidence>
<dbReference type="PANTHER" id="PTHR12592:SF0">
    <property type="entry name" value="ATP-DEPENDENT (S)-NAD(P)H-HYDRATE DEHYDRATASE"/>
    <property type="match status" value="1"/>
</dbReference>
<dbReference type="InterPro" id="IPR029056">
    <property type="entry name" value="Ribokinase-like"/>
</dbReference>
<keyword evidence="8 14" id="KW-0521">NADP</keyword>
<proteinExistence type="inferred from homology"/>
<dbReference type="HAMAP" id="MF_01965">
    <property type="entry name" value="NADHX_dehydratase"/>
    <property type="match status" value="1"/>
</dbReference>
<dbReference type="GO" id="GO:0000287">
    <property type="term" value="F:magnesium ion binding"/>
    <property type="evidence" value="ECO:0007669"/>
    <property type="project" value="UniProtKB-UniRule"/>
</dbReference>
<comment type="similarity">
    <text evidence="13">Belongs to the P-Pant transferase superfamily. AcpS family.</text>
</comment>
<dbReference type="Pfam" id="PF01256">
    <property type="entry name" value="Carb_kinase"/>
    <property type="match status" value="1"/>
</dbReference>
<comment type="similarity">
    <text evidence="14">Belongs to the NnrD/CARKD family.</text>
</comment>
<evidence type="ECO:0000256" key="3">
    <source>
        <dbReference type="ARBA" id="ARBA00022723"/>
    </source>
</evidence>
<evidence type="ECO:0000256" key="5">
    <source>
        <dbReference type="ARBA" id="ARBA00022832"/>
    </source>
</evidence>
<keyword evidence="3 13" id="KW-0479">Metal-binding</keyword>
<feature type="binding site" evidence="14">
    <location>
        <position position="320"/>
    </location>
    <ligand>
        <name>AMP</name>
        <dbReference type="ChEBI" id="CHEBI:456215"/>
    </ligand>
</feature>
<feature type="binding site" evidence="14">
    <location>
        <position position="155"/>
    </location>
    <ligand>
        <name>(6S)-NADPHX</name>
        <dbReference type="ChEBI" id="CHEBI:64076"/>
    </ligand>
</feature>
<evidence type="ECO:0000256" key="14">
    <source>
        <dbReference type="HAMAP-Rule" id="MF_01965"/>
    </source>
</evidence>
<dbReference type="EMBL" id="AEEH01000009">
    <property type="protein sequence ID" value="EFM26335.1"/>
    <property type="molecule type" value="Genomic_DNA"/>
</dbReference>
<keyword evidence="9 14" id="KW-0520">NAD</keyword>
<evidence type="ECO:0000256" key="7">
    <source>
        <dbReference type="ARBA" id="ARBA00022842"/>
    </source>
</evidence>
<dbReference type="InterPro" id="IPR004568">
    <property type="entry name" value="Ppantetheine-prot_Trfase_dom"/>
</dbReference>
<dbReference type="STRING" id="862517.HMPREF9225_0029"/>
<dbReference type="HOGENOM" id="CLU_024853_2_2_9"/>
<evidence type="ECO:0000256" key="8">
    <source>
        <dbReference type="ARBA" id="ARBA00022857"/>
    </source>
</evidence>
<keyword evidence="17" id="KW-1185">Reference proteome</keyword>
<evidence type="ECO:0000256" key="11">
    <source>
        <dbReference type="ARBA" id="ARBA00023160"/>
    </source>
</evidence>
<dbReference type="GO" id="GO:0052855">
    <property type="term" value="F:ADP-dependent NAD(P)H-hydrate dehydratase activity"/>
    <property type="evidence" value="ECO:0007669"/>
    <property type="project" value="UniProtKB-UniRule"/>
</dbReference>
<dbReference type="GO" id="GO:0006633">
    <property type="term" value="P:fatty acid biosynthetic process"/>
    <property type="evidence" value="ECO:0007669"/>
    <property type="project" value="UniProtKB-UniRule"/>
</dbReference>
<evidence type="ECO:0000256" key="2">
    <source>
        <dbReference type="ARBA" id="ARBA00022679"/>
    </source>
</evidence>
<keyword evidence="2 13" id="KW-0808">Transferase</keyword>
<comment type="subcellular location">
    <subcellularLocation>
        <location evidence="13">Cytoplasm</location>
    </subcellularLocation>
</comment>
<dbReference type="eggNOG" id="COG0063">
    <property type="taxonomic scope" value="Bacteria"/>
</dbReference>
<dbReference type="GO" id="GO:0005524">
    <property type="term" value="F:ATP binding"/>
    <property type="evidence" value="ECO:0007669"/>
    <property type="project" value="UniProtKB-KW"/>
</dbReference>
<comment type="caution">
    <text evidence="16">The sequence shown here is derived from an EMBL/GenBank/DDBJ whole genome shotgun (WGS) entry which is preliminary data.</text>
</comment>
<dbReference type="HAMAP" id="MF_00101">
    <property type="entry name" value="AcpS"/>
    <property type="match status" value="1"/>
</dbReference>
<dbReference type="GO" id="GO:0046496">
    <property type="term" value="P:nicotinamide nucleotide metabolic process"/>
    <property type="evidence" value="ECO:0007669"/>
    <property type="project" value="UniProtKB-UniRule"/>
</dbReference>
<dbReference type="SUPFAM" id="SSF53613">
    <property type="entry name" value="Ribokinase-like"/>
    <property type="match status" value="1"/>
</dbReference>
<protein>
    <recommendedName>
        <fullName evidence="13 14">Multifunctional fusion protein</fullName>
    </recommendedName>
    <domain>
        <recommendedName>
            <fullName evidence="13">Holo-[acyl-carrier-protein] synthase</fullName>
            <shortName evidence="13">Holo-ACP synthase</shortName>
            <ecNumber evidence="13">2.7.8.7</ecNumber>
        </recommendedName>
        <alternativeName>
            <fullName evidence="13">4'-phosphopantetheinyl transferase AcpS</fullName>
        </alternativeName>
    </domain>
    <domain>
        <recommendedName>
            <fullName evidence="14">ADP-dependent (S)-NAD(P)H-hydrate dehydratase</fullName>
            <ecNumber evidence="14">4.2.1.136</ecNumber>
        </recommendedName>
        <alternativeName>
            <fullName evidence="14">ADP-dependent NAD(P)HX dehydratase</fullName>
        </alternativeName>
    </domain>
</protein>
<dbReference type="Proteomes" id="UP000003280">
    <property type="component" value="Unassembled WGS sequence"/>
</dbReference>
<dbReference type="InterPro" id="IPR000631">
    <property type="entry name" value="CARKD"/>
</dbReference>
<dbReference type="InterPro" id="IPR008278">
    <property type="entry name" value="4-PPantetheinyl_Trfase_dom"/>
</dbReference>
<dbReference type="GO" id="GO:0008897">
    <property type="term" value="F:holo-[acyl-carrier-protein] synthase activity"/>
    <property type="evidence" value="ECO:0007669"/>
    <property type="project" value="UniProtKB-UniRule"/>
</dbReference>
<comment type="catalytic activity">
    <reaction evidence="13">
        <text>apo-[ACP] + CoA = holo-[ACP] + adenosine 3',5'-bisphosphate + H(+)</text>
        <dbReference type="Rhea" id="RHEA:12068"/>
        <dbReference type="Rhea" id="RHEA-COMP:9685"/>
        <dbReference type="Rhea" id="RHEA-COMP:9690"/>
        <dbReference type="ChEBI" id="CHEBI:15378"/>
        <dbReference type="ChEBI" id="CHEBI:29999"/>
        <dbReference type="ChEBI" id="CHEBI:57287"/>
        <dbReference type="ChEBI" id="CHEBI:58343"/>
        <dbReference type="ChEBI" id="CHEBI:64479"/>
        <dbReference type="EC" id="2.7.8.7"/>
    </reaction>
</comment>
<dbReference type="GO" id="GO:0052856">
    <property type="term" value="F:NAD(P)HX epimerase activity"/>
    <property type="evidence" value="ECO:0007669"/>
    <property type="project" value="TreeGrafter"/>
</dbReference>
<evidence type="ECO:0000256" key="4">
    <source>
        <dbReference type="ARBA" id="ARBA00022741"/>
    </source>
</evidence>
<comment type="subunit">
    <text evidence="14">Homotetramer.</text>
</comment>
<dbReference type="NCBIfam" id="TIGR00196">
    <property type="entry name" value="yjeF_cterm"/>
    <property type="match status" value="1"/>
</dbReference>
<comment type="cofactor">
    <cofactor evidence="13">
        <name>Mg(2+)</name>
        <dbReference type="ChEBI" id="CHEBI:18420"/>
    </cofactor>
</comment>
<evidence type="ECO:0000256" key="9">
    <source>
        <dbReference type="ARBA" id="ARBA00023027"/>
    </source>
</evidence>
<feature type="domain" description="YjeF C-terminal" evidence="15">
    <location>
        <begin position="120"/>
        <end position="380"/>
    </location>
</feature>
<sequence>MIKMGSNMLGIDIIEISRVIKLYEKHKEKFLNRIFNDDEIAYIKSRPNLYESISAYFAAKEAISKANGTGIDGISFKDIKLEFEPYIAKIGEKRFTYSVSHERKFAVAMAKEVKCGIKIEVPHEFKGALKRKVDSHKGDYGRVGFICGSNNMPGALMLSLMASLRTGSGLVYFNTDREIKNLVLSRCFEAIYREDLEFLKEMDAICIGPGLGNKEELFLEVIREEAPMVVDADGLNILSRNLEKVNLENKVLTPHLGEFSRLTKLSIEEIEKDKLEIAKDFAKKYRTTLLLKGNKTIVTDGNRVYINNTGGPELATAGSGDVLSGIITSLLGRKIEPFKAASMGAYIHGLSGSIAKEKLGENSVIARDIVENIPFAIKNL</sequence>
<evidence type="ECO:0000256" key="1">
    <source>
        <dbReference type="ARBA" id="ARBA00022516"/>
    </source>
</evidence>
<dbReference type="NCBIfam" id="TIGR00516">
    <property type="entry name" value="acpS"/>
    <property type="match status" value="1"/>
</dbReference>
<feature type="binding site" evidence="13">
    <location>
        <position position="12"/>
    </location>
    <ligand>
        <name>Mg(2+)</name>
        <dbReference type="ChEBI" id="CHEBI:18420"/>
    </ligand>
</feature>
<gene>
    <name evidence="14" type="primary">nnrD</name>
    <name evidence="13" type="synonym">acpS</name>
    <name evidence="16" type="ORF">HMPREF9225_0029</name>
</gene>
<dbReference type="EC" id="2.7.8.7" evidence="13"/>
<keyword evidence="4 14" id="KW-0547">Nucleotide-binding</keyword>
<keyword evidence="10 13" id="KW-0443">Lipid metabolism</keyword>
<comment type="catalytic activity">
    <reaction evidence="14">
        <text>(6S)-NADPHX + ADP = AMP + phosphate + NADPH + H(+)</text>
        <dbReference type="Rhea" id="RHEA:32235"/>
        <dbReference type="ChEBI" id="CHEBI:15378"/>
        <dbReference type="ChEBI" id="CHEBI:43474"/>
        <dbReference type="ChEBI" id="CHEBI:57783"/>
        <dbReference type="ChEBI" id="CHEBI:64076"/>
        <dbReference type="ChEBI" id="CHEBI:456215"/>
        <dbReference type="ChEBI" id="CHEBI:456216"/>
        <dbReference type="EC" id="4.2.1.136"/>
    </reaction>
</comment>
<dbReference type="Gene3D" id="3.40.1190.20">
    <property type="match status" value="1"/>
</dbReference>
<feature type="binding site" evidence="13">
    <location>
        <position position="61"/>
    </location>
    <ligand>
        <name>Mg(2+)</name>
        <dbReference type="ChEBI" id="CHEBI:18420"/>
    </ligand>
</feature>
<dbReference type="Gene3D" id="3.90.470.20">
    <property type="entry name" value="4'-phosphopantetheinyl transferase domain"/>
    <property type="match status" value="1"/>
</dbReference>
<dbReference type="InterPro" id="IPR002582">
    <property type="entry name" value="ACPS"/>
</dbReference>